<evidence type="ECO:0008006" key="4">
    <source>
        <dbReference type="Google" id="ProtNLM"/>
    </source>
</evidence>
<gene>
    <name evidence="2" type="ORF">NQ491_06415</name>
</gene>
<evidence type="ECO:0000313" key="2">
    <source>
        <dbReference type="EMBL" id="UWN56302.1"/>
    </source>
</evidence>
<keyword evidence="3" id="KW-1185">Reference proteome</keyword>
<feature type="region of interest" description="Disordered" evidence="1">
    <location>
        <begin position="178"/>
        <end position="216"/>
    </location>
</feature>
<dbReference type="EMBL" id="CP102294">
    <property type="protein sequence ID" value="UWN56302.1"/>
    <property type="molecule type" value="Genomic_DNA"/>
</dbReference>
<dbReference type="RefSeq" id="WP_019246088.1">
    <property type="nucleotide sequence ID" value="NZ_CAPH01000013.1"/>
</dbReference>
<reference evidence="2" key="1">
    <citation type="journal article" date="2022" name="Cell">
        <title>Design, construction, and in vivo augmentation of a complex gut microbiome.</title>
        <authorList>
            <person name="Cheng A.G."/>
            <person name="Ho P.Y."/>
            <person name="Aranda-Diaz A."/>
            <person name="Jain S."/>
            <person name="Yu F.B."/>
            <person name="Meng X."/>
            <person name="Wang M."/>
            <person name="Iakiviak M."/>
            <person name="Nagashima K."/>
            <person name="Zhao A."/>
            <person name="Murugkar P."/>
            <person name="Patil A."/>
            <person name="Atabakhsh K."/>
            <person name="Weakley A."/>
            <person name="Yan J."/>
            <person name="Brumbaugh A.R."/>
            <person name="Higginbottom S."/>
            <person name="Dimas A."/>
            <person name="Shiver A.L."/>
            <person name="Deutschbauer A."/>
            <person name="Neff N."/>
            <person name="Sonnenburg J.L."/>
            <person name="Huang K.C."/>
            <person name="Fischbach M.A."/>
        </authorList>
    </citation>
    <scope>NUCLEOTIDE SEQUENCE</scope>
    <source>
        <strain evidence="2">AP11</strain>
    </source>
</reference>
<organism evidence="2 3">
    <name type="scientific">Alistipes ihumii AP11</name>
    <dbReference type="NCBI Taxonomy" id="1211813"/>
    <lineage>
        <taxon>Bacteria</taxon>
        <taxon>Pseudomonadati</taxon>
        <taxon>Bacteroidota</taxon>
        <taxon>Bacteroidia</taxon>
        <taxon>Bacteroidales</taxon>
        <taxon>Rikenellaceae</taxon>
        <taxon>Alistipes</taxon>
    </lineage>
</organism>
<dbReference type="Proteomes" id="UP001059295">
    <property type="component" value="Chromosome"/>
</dbReference>
<evidence type="ECO:0000313" key="3">
    <source>
        <dbReference type="Proteomes" id="UP001059295"/>
    </source>
</evidence>
<evidence type="ECO:0000256" key="1">
    <source>
        <dbReference type="SAM" id="MobiDB-lite"/>
    </source>
</evidence>
<proteinExistence type="predicted"/>
<name>A0ABY5UW66_9BACT</name>
<protein>
    <recommendedName>
        <fullName evidence="4">NusB/RsmB/TIM44 domain-containing protein</fullName>
    </recommendedName>
</protein>
<accession>A0ABY5UW66</accession>
<dbReference type="GeneID" id="82891351"/>
<sequence>MTSEQLRKILSVRATSRFGERIGRLIAREGLLAETIDLGTDPDPRIAFRASYALEYAFAADPKRMEPHLSAFVDRYAEVSCHGAQRHFSKILALLLRRKSLRLDDRRLDRTIEVTFDRMIDRSVPVAVKVWAMEILARLADKRPWIGEQLGDTIRHLMDCNGSPGLCSRGRKICRRLSEAGGPRSQPERPKRNMSVPDMKTCRPAPRSRAPENPDR</sequence>